<feature type="binding site" evidence="11">
    <location>
        <position position="130"/>
    </location>
    <ligand>
        <name>Mn(2+)</name>
        <dbReference type="ChEBI" id="CHEBI:29035"/>
        <label>2</label>
    </ligand>
</feature>
<evidence type="ECO:0000256" key="9">
    <source>
        <dbReference type="PIRSR" id="PIRSR601233-1"/>
    </source>
</evidence>
<name>A0A9D9DQS1_9BACT</name>
<dbReference type="Gene3D" id="3.90.1860.10">
    <property type="entry name" value="tRNA-splicing ligase RtcB"/>
    <property type="match status" value="1"/>
</dbReference>
<dbReference type="PANTHER" id="PTHR43749">
    <property type="entry name" value="RNA-SPLICING LIGASE RTCB"/>
    <property type="match status" value="1"/>
</dbReference>
<evidence type="ECO:0000256" key="6">
    <source>
        <dbReference type="ARBA" id="ARBA00023134"/>
    </source>
</evidence>
<evidence type="ECO:0000256" key="5">
    <source>
        <dbReference type="ARBA" id="ARBA00022800"/>
    </source>
</evidence>
<keyword evidence="4 10" id="KW-0547">Nucleotide-binding</keyword>
<dbReference type="GO" id="GO:0006281">
    <property type="term" value="P:DNA repair"/>
    <property type="evidence" value="ECO:0007669"/>
    <property type="project" value="TreeGrafter"/>
</dbReference>
<dbReference type="InterPro" id="IPR052915">
    <property type="entry name" value="RtcB-like"/>
</dbReference>
<accession>A0A9D9DQS1</accession>
<keyword evidence="3 11" id="KW-0479">Metal-binding</keyword>
<dbReference type="EMBL" id="JADIND010000154">
    <property type="protein sequence ID" value="MBO8431130.1"/>
    <property type="molecule type" value="Genomic_DNA"/>
</dbReference>
<feature type="binding site" evidence="10">
    <location>
        <begin position="179"/>
        <end position="182"/>
    </location>
    <ligand>
        <name>GMP</name>
        <dbReference type="ChEBI" id="CHEBI:58115"/>
    </ligand>
</feature>
<evidence type="ECO:0000256" key="2">
    <source>
        <dbReference type="ARBA" id="ARBA00022598"/>
    </source>
</evidence>
<keyword evidence="5" id="KW-0692">RNA repair</keyword>
<keyword evidence="6 10" id="KW-0342">GTP-binding</keyword>
<dbReference type="Proteomes" id="UP000823632">
    <property type="component" value="Unassembled WGS sequence"/>
</dbReference>
<comment type="cofactor">
    <cofactor evidence="11">
        <name>Mn(2+)</name>
        <dbReference type="ChEBI" id="CHEBI:29035"/>
    </cofactor>
    <text evidence="11">Binds 2 manganese ions per subunit.</text>
</comment>
<evidence type="ECO:0000256" key="7">
    <source>
        <dbReference type="ARBA" id="ARBA00023211"/>
    </source>
</evidence>
<feature type="binding site" evidence="11">
    <location>
        <position position="49"/>
    </location>
    <ligand>
        <name>Mn(2+)</name>
        <dbReference type="ChEBI" id="CHEBI:29035"/>
        <label>2</label>
    </ligand>
</feature>
<dbReference type="GO" id="GO:0170057">
    <property type="term" value="F:RNA ligase (GTP) activity"/>
    <property type="evidence" value="ECO:0007669"/>
    <property type="project" value="UniProtKB-EC"/>
</dbReference>
<gene>
    <name evidence="12" type="ORF">IAC76_07050</name>
</gene>
<dbReference type="AlphaFoldDB" id="A0A9D9DQS1"/>
<organism evidence="12 13">
    <name type="scientific">Candidatus Scatousia excrementipullorum</name>
    <dbReference type="NCBI Taxonomy" id="2840936"/>
    <lineage>
        <taxon>Bacteria</taxon>
        <taxon>Candidatus Scatousia</taxon>
    </lineage>
</organism>
<protein>
    <recommendedName>
        <fullName evidence="1">3'-phosphate/5'-hydroxy nucleic acid ligase</fullName>
        <ecNumber evidence="1">6.5.1.8</ecNumber>
    </recommendedName>
</protein>
<dbReference type="InterPro" id="IPR001233">
    <property type="entry name" value="RtcB"/>
</dbReference>
<dbReference type="GO" id="GO:0030145">
    <property type="term" value="F:manganese ion binding"/>
    <property type="evidence" value="ECO:0007669"/>
    <property type="project" value="TreeGrafter"/>
</dbReference>
<evidence type="ECO:0000313" key="12">
    <source>
        <dbReference type="EMBL" id="MBO8431130.1"/>
    </source>
</evidence>
<evidence type="ECO:0000256" key="8">
    <source>
        <dbReference type="ARBA" id="ARBA00047746"/>
    </source>
</evidence>
<dbReference type="Pfam" id="PF01139">
    <property type="entry name" value="RtcB"/>
    <property type="match status" value="1"/>
</dbReference>
<dbReference type="InterPro" id="IPR036025">
    <property type="entry name" value="RtcB-like_sf"/>
</dbReference>
<dbReference type="SUPFAM" id="SSF103365">
    <property type="entry name" value="Hypothetical protein PH1602"/>
    <property type="match status" value="1"/>
</dbReference>
<feature type="non-terminal residue" evidence="12">
    <location>
        <position position="1"/>
    </location>
</feature>
<reference evidence="12" key="2">
    <citation type="journal article" date="2021" name="PeerJ">
        <title>Extensive microbial diversity within the chicken gut microbiome revealed by metagenomics and culture.</title>
        <authorList>
            <person name="Gilroy R."/>
            <person name="Ravi A."/>
            <person name="Getino M."/>
            <person name="Pursley I."/>
            <person name="Horton D.L."/>
            <person name="Alikhan N.F."/>
            <person name="Baker D."/>
            <person name="Gharbi K."/>
            <person name="Hall N."/>
            <person name="Watson M."/>
            <person name="Adriaenssens E.M."/>
            <person name="Foster-Nyarko E."/>
            <person name="Jarju S."/>
            <person name="Secka A."/>
            <person name="Antonio M."/>
            <person name="Oren A."/>
            <person name="Chaudhuri R.R."/>
            <person name="La Ragione R."/>
            <person name="Hildebrand F."/>
            <person name="Pallen M.J."/>
        </authorList>
    </citation>
    <scope>NUCLEOTIDE SEQUENCE</scope>
    <source>
        <strain evidence="12">10192</strain>
    </source>
</reference>
<evidence type="ECO:0000256" key="1">
    <source>
        <dbReference type="ARBA" id="ARBA00012726"/>
    </source>
</evidence>
<dbReference type="GO" id="GO:0003909">
    <property type="term" value="F:DNA ligase activity"/>
    <property type="evidence" value="ECO:0007669"/>
    <property type="project" value="TreeGrafter"/>
</dbReference>
<sequence length="253" mass="28381">EFIEKTKKICKDILKDNFVNHVNKIGSLGGGNHFISLEKGSTGTYLIIHSGSRNIGLKLAIHYQDLAITKNCYGEGELKQRSFLTDKDAQAYLACAEYCQEYAKLNRKIMAHDIMVGMRWKAEDEFETVHNYIGNDRIIRKGAISCYKHEKVLIPLNMAEGSLICIGKGNPDWNNSAPHGAGRALSRMQAKDQLTMQEYKKQMSGIFSSCISTATLDEAPMAYKNSTEIIKAIEPAAEIIDHLKPLYNFKAKE</sequence>
<proteinExistence type="predicted"/>
<feature type="binding site" evidence="10">
    <location>
        <begin position="155"/>
        <end position="158"/>
    </location>
    <ligand>
        <name>GMP</name>
        <dbReference type="ChEBI" id="CHEBI:58115"/>
    </ligand>
</feature>
<comment type="catalytic activity">
    <reaction evidence="8">
        <text>a 3'-end 3'-phospho-ribonucleotide-RNA + a 5'-end dephospho-ribonucleoside-RNA + GTP = a ribonucleotidyl-ribonucleotide-RNA + GMP + diphosphate</text>
        <dbReference type="Rhea" id="RHEA:68076"/>
        <dbReference type="Rhea" id="RHEA-COMP:10463"/>
        <dbReference type="Rhea" id="RHEA-COMP:13936"/>
        <dbReference type="Rhea" id="RHEA-COMP:17355"/>
        <dbReference type="ChEBI" id="CHEBI:33019"/>
        <dbReference type="ChEBI" id="CHEBI:37565"/>
        <dbReference type="ChEBI" id="CHEBI:58115"/>
        <dbReference type="ChEBI" id="CHEBI:83062"/>
        <dbReference type="ChEBI" id="CHEBI:138284"/>
        <dbReference type="ChEBI" id="CHEBI:173118"/>
        <dbReference type="EC" id="6.5.1.8"/>
    </reaction>
</comment>
<dbReference type="GO" id="GO:0005525">
    <property type="term" value="F:GTP binding"/>
    <property type="evidence" value="ECO:0007669"/>
    <property type="project" value="UniProtKB-KW"/>
</dbReference>
<dbReference type="GO" id="GO:0042245">
    <property type="term" value="P:RNA repair"/>
    <property type="evidence" value="ECO:0007669"/>
    <property type="project" value="UniProtKB-KW"/>
</dbReference>
<dbReference type="EC" id="6.5.1.8" evidence="1"/>
<dbReference type="GO" id="GO:0006396">
    <property type="term" value="P:RNA processing"/>
    <property type="evidence" value="ECO:0007669"/>
    <property type="project" value="InterPro"/>
</dbReference>
<evidence type="ECO:0000256" key="3">
    <source>
        <dbReference type="ARBA" id="ARBA00022723"/>
    </source>
</evidence>
<reference evidence="12" key="1">
    <citation type="submission" date="2020-10" db="EMBL/GenBank/DDBJ databases">
        <authorList>
            <person name="Gilroy R."/>
        </authorList>
    </citation>
    <scope>NUCLEOTIDE SEQUENCE</scope>
    <source>
        <strain evidence="12">10192</strain>
    </source>
</reference>
<evidence type="ECO:0000256" key="10">
    <source>
        <dbReference type="PIRSR" id="PIRSR601233-2"/>
    </source>
</evidence>
<feature type="binding site" evidence="11">
    <location>
        <position position="33"/>
    </location>
    <ligand>
        <name>Mn(2+)</name>
        <dbReference type="ChEBI" id="CHEBI:29035"/>
        <label>1</label>
    </ligand>
</feature>
<evidence type="ECO:0000256" key="11">
    <source>
        <dbReference type="PIRSR" id="PIRSR601233-3"/>
    </source>
</evidence>
<dbReference type="PANTHER" id="PTHR43749:SF2">
    <property type="entry name" value="RNA-SPLICING LIGASE RTCB"/>
    <property type="match status" value="1"/>
</dbReference>
<feature type="binding site" evidence="10">
    <location>
        <begin position="130"/>
        <end position="131"/>
    </location>
    <ligand>
        <name>GMP</name>
        <dbReference type="ChEBI" id="CHEBI:58115"/>
    </ligand>
</feature>
<evidence type="ECO:0000313" key="13">
    <source>
        <dbReference type="Proteomes" id="UP000823632"/>
    </source>
</evidence>
<keyword evidence="2" id="KW-0436">Ligase</keyword>
<feature type="binding site" evidence="10">
    <location>
        <position position="162"/>
    </location>
    <ligand>
        <name>GMP</name>
        <dbReference type="ChEBI" id="CHEBI:58115"/>
    </ligand>
</feature>
<comment type="caution">
    <text evidence="12">The sequence shown here is derived from an EMBL/GenBank/DDBJ whole genome shotgun (WGS) entry which is preliminary data.</text>
</comment>
<feature type="active site" description="GMP-histidine intermediate" evidence="9">
    <location>
        <position position="179"/>
    </location>
</feature>
<keyword evidence="7 11" id="KW-0464">Manganese</keyword>
<evidence type="ECO:0000256" key="4">
    <source>
        <dbReference type="ARBA" id="ARBA00022741"/>
    </source>
</evidence>